<gene>
    <name evidence="1" type="ORF">VXC91_46275</name>
</gene>
<reference evidence="1" key="1">
    <citation type="submission" date="2024-01" db="EMBL/GenBank/DDBJ databases">
        <title>First draft genome sequence data of TA4-1, the type strain of Gram-positive actinobacterium Streptomyces chiangmaiensis.</title>
        <authorList>
            <person name="Yasawong M."/>
            <person name="Nantapong N."/>
        </authorList>
    </citation>
    <scope>NUCLEOTIDE SEQUENCE</scope>
    <source>
        <strain evidence="1">TA4-1</strain>
    </source>
</reference>
<proteinExistence type="predicted"/>
<name>A0ABU7FYK4_9ACTN</name>
<accession>A0ABU7FYK4</accession>
<sequence length="149" mass="16080">MPDVDLQALYAELETRAFPGSWTEWVHGALPVTSNASGHAIVLAESDEFWDDHDGSAAAAAGEHLASVYRNYEIAATVVWGGPRLVDITHRLAGGETSPFTELLLEQGAISGNFWDRGERALGLAICQMDKEMAIQVVAFVVPTGELQK</sequence>
<feature type="non-terminal residue" evidence="1">
    <location>
        <position position="149"/>
    </location>
</feature>
<organism evidence="1 2">
    <name type="scientific">Streptomyces chiangmaiensis</name>
    <dbReference type="NCBI Taxonomy" id="766497"/>
    <lineage>
        <taxon>Bacteria</taxon>
        <taxon>Bacillati</taxon>
        <taxon>Actinomycetota</taxon>
        <taxon>Actinomycetes</taxon>
        <taxon>Kitasatosporales</taxon>
        <taxon>Streptomycetaceae</taxon>
        <taxon>Streptomyces</taxon>
    </lineage>
</organism>
<protein>
    <submittedName>
        <fullName evidence="1">Uncharacterized protein</fullName>
    </submittedName>
</protein>
<comment type="caution">
    <text evidence="1">The sequence shown here is derived from an EMBL/GenBank/DDBJ whole genome shotgun (WGS) entry which is preliminary data.</text>
</comment>
<evidence type="ECO:0000313" key="2">
    <source>
        <dbReference type="Proteomes" id="UP001333996"/>
    </source>
</evidence>
<evidence type="ECO:0000313" key="1">
    <source>
        <dbReference type="EMBL" id="MED7829033.1"/>
    </source>
</evidence>
<dbReference type="RefSeq" id="WP_329513315.1">
    <property type="nucleotide sequence ID" value="NZ_JAYWVC010000662.1"/>
</dbReference>
<dbReference type="EMBL" id="JAYWVC010000662">
    <property type="protein sequence ID" value="MED7829033.1"/>
    <property type="molecule type" value="Genomic_DNA"/>
</dbReference>
<keyword evidence="2" id="KW-1185">Reference proteome</keyword>
<dbReference type="Proteomes" id="UP001333996">
    <property type="component" value="Unassembled WGS sequence"/>
</dbReference>